<evidence type="ECO:0000313" key="3">
    <source>
        <dbReference type="Proteomes" id="UP001266305"/>
    </source>
</evidence>
<evidence type="ECO:0000313" key="2">
    <source>
        <dbReference type="EMBL" id="KAK2121473.1"/>
    </source>
</evidence>
<dbReference type="EMBL" id="JASSZA010000001">
    <property type="protein sequence ID" value="KAK2121473.1"/>
    <property type="molecule type" value="Genomic_DNA"/>
</dbReference>
<dbReference type="Proteomes" id="UP001266305">
    <property type="component" value="Unassembled WGS sequence"/>
</dbReference>
<comment type="caution">
    <text evidence="2">The sequence shown here is derived from an EMBL/GenBank/DDBJ whole genome shotgun (WGS) entry which is preliminary data.</text>
</comment>
<reference evidence="2 3" key="1">
    <citation type="submission" date="2023-05" db="EMBL/GenBank/DDBJ databases">
        <title>B98-5 Cell Line De Novo Hybrid Assembly: An Optical Mapping Approach.</title>
        <authorList>
            <person name="Kananen K."/>
            <person name="Auerbach J.A."/>
            <person name="Kautto E."/>
            <person name="Blachly J.S."/>
        </authorList>
    </citation>
    <scope>NUCLEOTIDE SEQUENCE [LARGE SCALE GENOMIC DNA]</scope>
    <source>
        <strain evidence="2">B95-8</strain>
        <tissue evidence="2">Cell line</tissue>
    </source>
</reference>
<evidence type="ECO:0000256" key="1">
    <source>
        <dbReference type="SAM" id="MobiDB-lite"/>
    </source>
</evidence>
<protein>
    <submittedName>
        <fullName evidence="2">Uncharacterized protein</fullName>
    </submittedName>
</protein>
<gene>
    <name evidence="2" type="ORF">P7K49_002859</name>
</gene>
<feature type="non-terminal residue" evidence="2">
    <location>
        <position position="174"/>
    </location>
</feature>
<keyword evidence="3" id="KW-1185">Reference proteome</keyword>
<name>A0ABQ9WIH4_SAGOE</name>
<proteinExistence type="predicted"/>
<accession>A0ABQ9WIH4</accession>
<sequence>MELLSQPHLGNILASLGAEGCLLLMWDTQMPLSPSAGGAGLCCTGPYLQEVQEHPGNLSGRALAQPNPPSHPRLETSTTPQVEVGRSPMQRLPKNMRLVSMGVILYLWKQGGLSWNQAKVASCIMMQSFLAAVGTRGQLQETPDLASLCIGEARGRSCSRKSLPLNKPSCYSLA</sequence>
<feature type="region of interest" description="Disordered" evidence="1">
    <location>
        <begin position="58"/>
        <end position="79"/>
    </location>
</feature>
<organism evidence="2 3">
    <name type="scientific">Saguinus oedipus</name>
    <name type="common">Cotton-top tamarin</name>
    <name type="synonym">Oedipomidas oedipus</name>
    <dbReference type="NCBI Taxonomy" id="9490"/>
    <lineage>
        <taxon>Eukaryota</taxon>
        <taxon>Metazoa</taxon>
        <taxon>Chordata</taxon>
        <taxon>Craniata</taxon>
        <taxon>Vertebrata</taxon>
        <taxon>Euteleostomi</taxon>
        <taxon>Mammalia</taxon>
        <taxon>Eutheria</taxon>
        <taxon>Euarchontoglires</taxon>
        <taxon>Primates</taxon>
        <taxon>Haplorrhini</taxon>
        <taxon>Platyrrhini</taxon>
        <taxon>Cebidae</taxon>
        <taxon>Callitrichinae</taxon>
        <taxon>Saguinus</taxon>
    </lineage>
</organism>